<protein>
    <submittedName>
        <fullName evidence="4">Caleosin domain protein</fullName>
    </submittedName>
</protein>
<reference evidence="4 5" key="1">
    <citation type="submission" date="2018-02" db="EMBL/GenBank/DDBJ databases">
        <title>The genomes of Aspergillus section Nigri reveals drivers in fungal speciation.</title>
        <authorList>
            <consortium name="DOE Joint Genome Institute"/>
            <person name="Vesth T.C."/>
            <person name="Nybo J."/>
            <person name="Theobald S."/>
            <person name="Brandl J."/>
            <person name="Frisvad J.C."/>
            <person name="Nielsen K.F."/>
            <person name="Lyhne E.K."/>
            <person name="Kogle M.E."/>
            <person name="Kuo A."/>
            <person name="Riley R."/>
            <person name="Clum A."/>
            <person name="Nolan M."/>
            <person name="Lipzen A."/>
            <person name="Salamov A."/>
            <person name="Henrissat B."/>
            <person name="Wiebenga A."/>
            <person name="De vries R.P."/>
            <person name="Grigoriev I.V."/>
            <person name="Mortensen U.H."/>
            <person name="Andersen M.R."/>
            <person name="Baker S.E."/>
        </authorList>
    </citation>
    <scope>NUCLEOTIDE SEQUENCE [LARGE SCALE GENOMIC DNA]</scope>
    <source>
        <strain evidence="4 5">CBS 707.79</strain>
    </source>
</reference>
<dbReference type="SUPFAM" id="SSF47473">
    <property type="entry name" value="EF-hand"/>
    <property type="match status" value="1"/>
</dbReference>
<dbReference type="PANTHER" id="PTHR31495:SF0">
    <property type="entry name" value="BINDING PROTEIN CALEOSIN, PUTATIVE (AFU_ORTHOLOGUE AFUA_5G13750)-RELATED"/>
    <property type="match status" value="1"/>
</dbReference>
<dbReference type="GO" id="GO:0004497">
    <property type="term" value="F:monooxygenase activity"/>
    <property type="evidence" value="ECO:0007669"/>
    <property type="project" value="TreeGrafter"/>
</dbReference>
<accession>A0A319D429</accession>
<dbReference type="InterPro" id="IPR007736">
    <property type="entry name" value="Caleosin-related"/>
</dbReference>
<sequence length="274" mass="31002">MPRRVSFSEANHHTKPIKPPSITITFPTTAKNCPATKTRPPATYTTDYIDKPGVARGNTAISIDRPDGAEEAYTRRFGEFTPLQQHILFWDRDQDNEIYPWDTYTGFRELGFNMLFSALAAVIVNGGFSYPTRLAQSVVPDLWWRVFVDGIHKGKHGSDSNTFDTEGRFIPQSFENLFAKYDGDGDGGLTLRELWAMMAGNRCVGDFFGWGAALFEWGTTWLLIQREGKVWKEDLRGIYDGSLFWKIREERRAGRGWSQGFGIGDGFVGGVKVY</sequence>
<gene>
    <name evidence="4" type="ORF">BO71DRAFT_358519</name>
</gene>
<dbReference type="AlphaFoldDB" id="A0A319D429"/>
<evidence type="ECO:0000313" key="5">
    <source>
        <dbReference type="Proteomes" id="UP000247810"/>
    </source>
</evidence>
<evidence type="ECO:0000259" key="3">
    <source>
        <dbReference type="PROSITE" id="PS50222"/>
    </source>
</evidence>
<organism evidence="4 5">
    <name type="scientific">Aspergillus ellipticus CBS 707.79</name>
    <dbReference type="NCBI Taxonomy" id="1448320"/>
    <lineage>
        <taxon>Eukaryota</taxon>
        <taxon>Fungi</taxon>
        <taxon>Dikarya</taxon>
        <taxon>Ascomycota</taxon>
        <taxon>Pezizomycotina</taxon>
        <taxon>Eurotiomycetes</taxon>
        <taxon>Eurotiomycetidae</taxon>
        <taxon>Eurotiales</taxon>
        <taxon>Aspergillaceae</taxon>
        <taxon>Aspergillus</taxon>
        <taxon>Aspergillus subgen. Circumdati</taxon>
    </lineage>
</organism>
<dbReference type="VEuPathDB" id="FungiDB:BO71DRAFT_358519"/>
<dbReference type="InterPro" id="IPR011992">
    <property type="entry name" value="EF-hand-dom_pair"/>
</dbReference>
<dbReference type="Pfam" id="PF05042">
    <property type="entry name" value="Caleosin"/>
    <property type="match status" value="1"/>
</dbReference>
<name>A0A319D429_9EURO</name>
<dbReference type="InterPro" id="IPR002048">
    <property type="entry name" value="EF_hand_dom"/>
</dbReference>
<comment type="similarity">
    <text evidence="1">Belongs to the caleosin family.</text>
</comment>
<dbReference type="Proteomes" id="UP000247810">
    <property type="component" value="Unassembled WGS sequence"/>
</dbReference>
<dbReference type="OrthoDB" id="640742at2759"/>
<evidence type="ECO:0000256" key="2">
    <source>
        <dbReference type="SAM" id="MobiDB-lite"/>
    </source>
</evidence>
<keyword evidence="5" id="KW-1185">Reference proteome</keyword>
<evidence type="ECO:0000256" key="1">
    <source>
        <dbReference type="ARBA" id="ARBA00006765"/>
    </source>
</evidence>
<dbReference type="GO" id="GO:0005509">
    <property type="term" value="F:calcium ion binding"/>
    <property type="evidence" value="ECO:0007669"/>
    <property type="project" value="InterPro"/>
</dbReference>
<dbReference type="EMBL" id="KZ825932">
    <property type="protein sequence ID" value="PYH91851.1"/>
    <property type="molecule type" value="Genomic_DNA"/>
</dbReference>
<dbReference type="PROSITE" id="PS50222">
    <property type="entry name" value="EF_HAND_2"/>
    <property type="match status" value="1"/>
</dbReference>
<dbReference type="STRING" id="1448320.A0A319D429"/>
<feature type="domain" description="EF-hand" evidence="3">
    <location>
        <begin position="169"/>
        <end position="204"/>
    </location>
</feature>
<proteinExistence type="inferred from homology"/>
<dbReference type="PANTHER" id="PTHR31495">
    <property type="entry name" value="PEROXYGENASE 3-RELATED"/>
    <property type="match status" value="1"/>
</dbReference>
<evidence type="ECO:0000313" key="4">
    <source>
        <dbReference type="EMBL" id="PYH91851.1"/>
    </source>
</evidence>
<feature type="region of interest" description="Disordered" evidence="2">
    <location>
        <begin position="1"/>
        <end position="20"/>
    </location>
</feature>